<proteinExistence type="predicted"/>
<dbReference type="InterPro" id="IPR050336">
    <property type="entry name" value="Chromosome_partition/occlusion"/>
</dbReference>
<geneLocation type="plasmid" evidence="2 3">
    <name>pREB5</name>
</geneLocation>
<protein>
    <submittedName>
        <fullName evidence="2">Uncharacterized protein</fullName>
    </submittedName>
</protein>
<name>A8ZPC5_ACAM1</name>
<organism evidence="2 3">
    <name type="scientific">Acaryochloris marina (strain MBIC 11017)</name>
    <dbReference type="NCBI Taxonomy" id="329726"/>
    <lineage>
        <taxon>Bacteria</taxon>
        <taxon>Bacillati</taxon>
        <taxon>Cyanobacteriota</taxon>
        <taxon>Cyanophyceae</taxon>
        <taxon>Acaryochloridales</taxon>
        <taxon>Acaryochloridaceae</taxon>
        <taxon>Acaryochloris</taxon>
    </lineage>
</organism>
<dbReference type="SUPFAM" id="SSF110849">
    <property type="entry name" value="ParB/Sulfiredoxin"/>
    <property type="match status" value="1"/>
</dbReference>
<dbReference type="KEGG" id="amr:AM1_E0092"/>
<dbReference type="AlphaFoldDB" id="A8ZPC5"/>
<feature type="region of interest" description="Disordered" evidence="1">
    <location>
        <begin position="1"/>
        <end position="34"/>
    </location>
</feature>
<keyword evidence="2" id="KW-0614">Plasmid</keyword>
<dbReference type="GO" id="GO:0005694">
    <property type="term" value="C:chromosome"/>
    <property type="evidence" value="ECO:0007669"/>
    <property type="project" value="TreeGrafter"/>
</dbReference>
<evidence type="ECO:0000256" key="1">
    <source>
        <dbReference type="SAM" id="MobiDB-lite"/>
    </source>
</evidence>
<dbReference type="EMBL" id="CP000842">
    <property type="protein sequence ID" value="ABW32861.1"/>
    <property type="molecule type" value="Genomic_DNA"/>
</dbReference>
<dbReference type="HOGENOM" id="CLU_1088294_0_0_3"/>
<dbReference type="GO" id="GO:0045881">
    <property type="term" value="P:positive regulation of sporulation resulting in formation of a cellular spore"/>
    <property type="evidence" value="ECO:0007669"/>
    <property type="project" value="TreeGrafter"/>
</dbReference>
<dbReference type="PANTHER" id="PTHR33375:SF1">
    <property type="entry name" value="CHROMOSOME-PARTITIONING PROTEIN PARB-RELATED"/>
    <property type="match status" value="1"/>
</dbReference>
<keyword evidence="3" id="KW-1185">Reference proteome</keyword>
<sequence length="255" mass="28408">MKKSRIASKPNIPKSADEWVSAGGLDPDSKSTANENVASWDFSLIQDRDNDTREINQSHVESLADSIAVLGLIEPLVIDRDGKLLAGGHRKVAISLLAELNPSAYKTHFPDNLVPVRVINISSDENPDHAIEIEISENELRKDYSKAEILAIAERLRKAGYKDNPGRPKKGEKRLKPALSTIFGKSIRTVERYLAEETPSNGEVLKLSTNVHLKKALTHLDTWHKTRGRTKKEQALAKKLLELKPLMEEILDAKS</sequence>
<reference evidence="2 3" key="1">
    <citation type="journal article" date="2008" name="Proc. Natl. Acad. Sci. U.S.A.">
        <title>Niche adaptation and genome expansion in the chlorophyll d-producing cyanobacterium Acaryochloris marina.</title>
        <authorList>
            <person name="Swingley W.D."/>
            <person name="Chen M."/>
            <person name="Cheung P.C."/>
            <person name="Conrad A.L."/>
            <person name="Dejesa L.C."/>
            <person name="Hao J."/>
            <person name="Honchak B.M."/>
            <person name="Karbach L.E."/>
            <person name="Kurdoglu A."/>
            <person name="Lahiri S."/>
            <person name="Mastrian S.D."/>
            <person name="Miyashita H."/>
            <person name="Page L."/>
            <person name="Ramakrishna P."/>
            <person name="Satoh S."/>
            <person name="Sattley W.M."/>
            <person name="Shimada Y."/>
            <person name="Taylor H.L."/>
            <person name="Tomo T."/>
            <person name="Tsuchiya T."/>
            <person name="Wang Z.T."/>
            <person name="Raymond J."/>
            <person name="Mimuro M."/>
            <person name="Blankenship R.E."/>
            <person name="Touchman J.W."/>
        </authorList>
    </citation>
    <scope>NUCLEOTIDE SEQUENCE [LARGE SCALE GENOMIC DNA]</scope>
    <source>
        <strain evidence="3">MBIC 11017</strain>
        <plasmid evidence="3">Plasmid pREB5</plasmid>
    </source>
</reference>
<dbReference type="Gene3D" id="3.90.1530.10">
    <property type="entry name" value="Conserved hypothetical protein from pyrococcus furiosus pfu- 392566-001, ParB domain"/>
    <property type="match status" value="1"/>
</dbReference>
<dbReference type="GO" id="GO:0007059">
    <property type="term" value="P:chromosome segregation"/>
    <property type="evidence" value="ECO:0007669"/>
    <property type="project" value="TreeGrafter"/>
</dbReference>
<dbReference type="PANTHER" id="PTHR33375">
    <property type="entry name" value="CHROMOSOME-PARTITIONING PROTEIN PARB-RELATED"/>
    <property type="match status" value="1"/>
</dbReference>
<evidence type="ECO:0000313" key="2">
    <source>
        <dbReference type="EMBL" id="ABW32861.1"/>
    </source>
</evidence>
<evidence type="ECO:0000313" key="3">
    <source>
        <dbReference type="Proteomes" id="UP000000268"/>
    </source>
</evidence>
<gene>
    <name evidence="2" type="ordered locus">AM1_E0092</name>
</gene>
<dbReference type="InterPro" id="IPR036086">
    <property type="entry name" value="ParB/Sulfiredoxin_sf"/>
</dbReference>
<accession>A8ZPC5</accession>
<dbReference type="Proteomes" id="UP000000268">
    <property type="component" value="Plasmid pREB5"/>
</dbReference>